<keyword evidence="2" id="KW-1015">Disulfide bond</keyword>
<dbReference type="Gene3D" id="3.10.100.10">
    <property type="entry name" value="Mannose-Binding Protein A, subunit A"/>
    <property type="match status" value="1"/>
</dbReference>
<dbReference type="GO" id="GO:0005615">
    <property type="term" value="C:extracellular space"/>
    <property type="evidence" value="ECO:0007669"/>
    <property type="project" value="TreeGrafter"/>
</dbReference>
<dbReference type="SMART" id="SM00034">
    <property type="entry name" value="CLECT"/>
    <property type="match status" value="1"/>
</dbReference>
<dbReference type="FunFam" id="2.20.70.10:FF:000040">
    <property type="entry name" value="WW domain containing oxidoreductase"/>
    <property type="match status" value="1"/>
</dbReference>
<feature type="domain" description="C-type lectin" evidence="6">
    <location>
        <begin position="74"/>
        <end position="183"/>
    </location>
</feature>
<keyword evidence="1 7" id="KW-0430">Lectin</keyword>
<gene>
    <name evidence="7" type="ORF">H920_17391</name>
</gene>
<keyword evidence="8" id="KW-1185">Reference proteome</keyword>
<feature type="domain" description="WW" evidence="5">
    <location>
        <begin position="301"/>
        <end position="334"/>
    </location>
</feature>
<name>A0A091CQ34_FUKDA</name>
<dbReference type="InterPro" id="IPR051663">
    <property type="entry name" value="CLec_Tetranectin-domain"/>
</dbReference>
<dbReference type="SUPFAM" id="SSF57944">
    <property type="entry name" value="Triple coiled coil domain of C-type lectins"/>
    <property type="match status" value="1"/>
</dbReference>
<dbReference type="InterPro" id="IPR001202">
    <property type="entry name" value="WW_dom"/>
</dbReference>
<dbReference type="PANTHER" id="PTHR22799:SF2">
    <property type="entry name" value="C-TYPE LECTIN DOMAIN FAMILY 3 MEMBER A"/>
    <property type="match status" value="1"/>
</dbReference>
<dbReference type="AlphaFoldDB" id="A0A091CQ34"/>
<dbReference type="PANTHER" id="PTHR22799">
    <property type="entry name" value="TETRANECTIN-RELATED"/>
    <property type="match status" value="1"/>
</dbReference>
<dbReference type="FunFam" id="3.10.100.10:FF:000010">
    <property type="entry name" value="C-type lectin domain family 3 member A"/>
    <property type="match status" value="1"/>
</dbReference>
<dbReference type="InterPro" id="IPR016186">
    <property type="entry name" value="C-type_lectin-like/link_sf"/>
</dbReference>
<evidence type="ECO:0000256" key="2">
    <source>
        <dbReference type="ARBA" id="ARBA00023157"/>
    </source>
</evidence>
<evidence type="ECO:0000256" key="1">
    <source>
        <dbReference type="ARBA" id="ARBA00022734"/>
    </source>
</evidence>
<keyword evidence="4" id="KW-0732">Signal</keyword>
<dbReference type="STRING" id="885580.ENSFDAP00000023349"/>
<dbReference type="InterPro" id="IPR036020">
    <property type="entry name" value="WW_dom_sf"/>
</dbReference>
<feature type="region of interest" description="Disordered" evidence="3">
    <location>
        <begin position="185"/>
        <end position="207"/>
    </location>
</feature>
<dbReference type="InterPro" id="IPR016187">
    <property type="entry name" value="CTDL_fold"/>
</dbReference>
<dbReference type="InterPro" id="IPR001304">
    <property type="entry name" value="C-type_lectin-like"/>
</dbReference>
<proteinExistence type="predicted"/>
<evidence type="ECO:0000313" key="8">
    <source>
        <dbReference type="Proteomes" id="UP000028990"/>
    </source>
</evidence>
<dbReference type="Gene3D" id="2.20.70.10">
    <property type="match status" value="1"/>
</dbReference>
<reference evidence="7 8" key="1">
    <citation type="submission" date="2013-11" db="EMBL/GenBank/DDBJ databases">
        <title>The Damaraland mole rat (Fukomys damarensis) genome and evolution of African mole rats.</title>
        <authorList>
            <person name="Gladyshev V.N."/>
            <person name="Fang X."/>
        </authorList>
    </citation>
    <scope>NUCLEOTIDE SEQUENCE [LARGE SCALE GENOMIC DNA]</scope>
    <source>
        <tissue evidence="7">Liver</tissue>
    </source>
</reference>
<dbReference type="GO" id="GO:0030246">
    <property type="term" value="F:carbohydrate binding"/>
    <property type="evidence" value="ECO:0007669"/>
    <property type="project" value="UniProtKB-KW"/>
</dbReference>
<feature type="chain" id="PRO_5001871007" evidence="4">
    <location>
        <begin position="23"/>
        <end position="426"/>
    </location>
</feature>
<evidence type="ECO:0000256" key="4">
    <source>
        <dbReference type="SAM" id="SignalP"/>
    </source>
</evidence>
<dbReference type="SUPFAM" id="SSF51045">
    <property type="entry name" value="WW domain"/>
    <property type="match status" value="1"/>
</dbReference>
<dbReference type="PROSITE" id="PS50020">
    <property type="entry name" value="WW_DOMAIN_2"/>
    <property type="match status" value="1"/>
</dbReference>
<dbReference type="Proteomes" id="UP000028990">
    <property type="component" value="Unassembled WGS sequence"/>
</dbReference>
<dbReference type="PROSITE" id="PS01159">
    <property type="entry name" value="WW_DOMAIN_1"/>
    <property type="match status" value="1"/>
</dbReference>
<dbReference type="SUPFAM" id="SSF56436">
    <property type="entry name" value="C-type lectin-like"/>
    <property type="match status" value="1"/>
</dbReference>
<evidence type="ECO:0000259" key="6">
    <source>
        <dbReference type="PROSITE" id="PS50041"/>
    </source>
</evidence>
<dbReference type="SMART" id="SM00456">
    <property type="entry name" value="WW"/>
    <property type="match status" value="1"/>
</dbReference>
<accession>A0A091CQ34</accession>
<feature type="signal peptide" evidence="4">
    <location>
        <begin position="1"/>
        <end position="22"/>
    </location>
</feature>
<dbReference type="GO" id="GO:0001503">
    <property type="term" value="P:ossification"/>
    <property type="evidence" value="ECO:0007669"/>
    <property type="project" value="TreeGrafter"/>
</dbReference>
<dbReference type="PROSITE" id="PS50041">
    <property type="entry name" value="C_TYPE_LECTIN_2"/>
    <property type="match status" value="1"/>
</dbReference>
<evidence type="ECO:0000313" key="7">
    <source>
        <dbReference type="EMBL" id="KFO21209.1"/>
    </source>
</evidence>
<evidence type="ECO:0000259" key="5">
    <source>
        <dbReference type="PROSITE" id="PS50020"/>
    </source>
</evidence>
<protein>
    <submittedName>
        <fullName evidence="7">C-type lectin domain family 3 member A</fullName>
    </submittedName>
</protein>
<dbReference type="Pfam" id="PF00397">
    <property type="entry name" value="WW"/>
    <property type="match status" value="1"/>
</dbReference>
<dbReference type="eggNOG" id="KOG4297">
    <property type="taxonomic scope" value="Eukaryota"/>
</dbReference>
<dbReference type="CDD" id="cd03596">
    <property type="entry name" value="CLECT_tetranectin_like"/>
    <property type="match status" value="1"/>
</dbReference>
<dbReference type="EMBL" id="KN124425">
    <property type="protein sequence ID" value="KFO21209.1"/>
    <property type="molecule type" value="Genomic_DNA"/>
</dbReference>
<dbReference type="CDD" id="cd00201">
    <property type="entry name" value="WW"/>
    <property type="match status" value="1"/>
</dbReference>
<dbReference type="Pfam" id="PF00059">
    <property type="entry name" value="Lectin_C"/>
    <property type="match status" value="1"/>
</dbReference>
<evidence type="ECO:0000256" key="3">
    <source>
        <dbReference type="SAM" id="MobiDB-lite"/>
    </source>
</evidence>
<sequence length="426" mass="47086">MAKNGLVICILVICLLLDQTTSHPSKLKARKHSKRRVKEKDGDLRSQVEKLWREVNALKEIQALQTVCLRGTKFHKKCYLASEDVKHFHEANEDCISKGGILVVPRNSDEINALRDYGKRSLPGVNDFWLGINDMATEGKFLDVNGMVISFLNWDRAQPSGGKKENCVLFSQSAQGKWSDEVCRSSKSPTLSPYTPPAEEPGQAWGRRNRALGAKVSWGAEEEPAEGPGVGKSRALSAHLGAENVLRFTLQFAKALIRPAASSQWGGLRPQAGLLASPTFFHPGWCLPGAPTWLLPAAKHQDLPYGWEQETDENGQVFFVDHINKRTTYLDPRLAFTVDDIPTKPTTRQRYDSSTTAMDILQGRDFTGKVVVVTGANSGTGLYQMCGFDSEIAWPSLNFRAGGPVSKNKIAFFAQNNYKLAVLVIV</sequence>
<organism evidence="7 8">
    <name type="scientific">Fukomys damarensis</name>
    <name type="common">Damaraland mole rat</name>
    <name type="synonym">Cryptomys damarensis</name>
    <dbReference type="NCBI Taxonomy" id="885580"/>
    <lineage>
        <taxon>Eukaryota</taxon>
        <taxon>Metazoa</taxon>
        <taxon>Chordata</taxon>
        <taxon>Craniata</taxon>
        <taxon>Vertebrata</taxon>
        <taxon>Euteleostomi</taxon>
        <taxon>Mammalia</taxon>
        <taxon>Eutheria</taxon>
        <taxon>Euarchontoglires</taxon>
        <taxon>Glires</taxon>
        <taxon>Rodentia</taxon>
        <taxon>Hystricomorpha</taxon>
        <taxon>Bathyergidae</taxon>
        <taxon>Fukomys</taxon>
    </lineage>
</organism>